<dbReference type="Pfam" id="PF20214">
    <property type="entry name" value="DUF6574"/>
    <property type="match status" value="1"/>
</dbReference>
<accession>A0ABN6SDS7</accession>
<protein>
    <submittedName>
        <fullName evidence="2">Uncharacterized protein</fullName>
    </submittedName>
</protein>
<feature type="transmembrane region" description="Helical" evidence="1">
    <location>
        <begin position="49"/>
        <end position="70"/>
    </location>
</feature>
<dbReference type="InterPro" id="IPR046481">
    <property type="entry name" value="DUF6574"/>
</dbReference>
<feature type="transmembrane region" description="Helical" evidence="1">
    <location>
        <begin position="116"/>
        <end position="133"/>
    </location>
</feature>
<organism evidence="2 3">
    <name type="scientific">Bombiscardovia nodaiensis</name>
    <dbReference type="NCBI Taxonomy" id="2932181"/>
    <lineage>
        <taxon>Bacteria</taxon>
        <taxon>Bacillati</taxon>
        <taxon>Actinomycetota</taxon>
        <taxon>Actinomycetes</taxon>
        <taxon>Bifidobacteriales</taxon>
        <taxon>Bifidobacteriaceae</taxon>
        <taxon>Bombiscardovia</taxon>
    </lineage>
</organism>
<sequence>MLGNAMIVALLGYVWASQALHGVSSAVNSFTSRLGVSSGVGDPSIGIGVFFRGWIAVALVLYAMVAVVFIGKKIYGDTVDIQEVHDKLSQIMIAFAALNIVLLLLTLIGASMMAGVIFMISLIFMLFIPSYLISVSTNRRQLDSFWLWAISMVVAAVVFFMILFLAINIAGSQFAQALISMMG</sequence>
<reference evidence="2 3" key="1">
    <citation type="journal article" date="2023" name="Microbiol. Spectr.">
        <title>Symbiosis of Carpenter Bees with Uncharacterized Lactic Acid Bacteria Showing NAD Auxotrophy.</title>
        <authorList>
            <person name="Kawasaki S."/>
            <person name="Ozawa K."/>
            <person name="Mori T."/>
            <person name="Yamamoto A."/>
            <person name="Ito M."/>
            <person name="Ohkuma M."/>
            <person name="Sakamoto M."/>
            <person name="Matsutani M."/>
        </authorList>
    </citation>
    <scope>NUCLEOTIDE SEQUENCE [LARGE SCALE GENOMIC DNA]</scope>
    <source>
        <strain evidence="2 3">Kim37-2</strain>
    </source>
</reference>
<dbReference type="EMBL" id="AP026798">
    <property type="protein sequence ID" value="BDR53753.1"/>
    <property type="molecule type" value="Genomic_DNA"/>
</dbReference>
<proteinExistence type="predicted"/>
<evidence type="ECO:0000256" key="1">
    <source>
        <dbReference type="SAM" id="Phobius"/>
    </source>
</evidence>
<keyword evidence="3" id="KW-1185">Reference proteome</keyword>
<evidence type="ECO:0000313" key="3">
    <source>
        <dbReference type="Proteomes" id="UP001321766"/>
    </source>
</evidence>
<name>A0ABN6SDS7_9BIFI</name>
<keyword evidence="1" id="KW-1133">Transmembrane helix</keyword>
<keyword evidence="1" id="KW-0472">Membrane</keyword>
<gene>
    <name evidence="2" type="ORF">KIM372_16600</name>
</gene>
<feature type="transmembrane region" description="Helical" evidence="1">
    <location>
        <begin position="145"/>
        <end position="171"/>
    </location>
</feature>
<evidence type="ECO:0000313" key="2">
    <source>
        <dbReference type="EMBL" id="BDR53753.1"/>
    </source>
</evidence>
<feature type="transmembrane region" description="Helical" evidence="1">
    <location>
        <begin position="91"/>
        <end position="110"/>
    </location>
</feature>
<dbReference type="Proteomes" id="UP001321766">
    <property type="component" value="Chromosome"/>
</dbReference>
<keyword evidence="1" id="KW-0812">Transmembrane</keyword>